<dbReference type="Proteomes" id="UP000323386">
    <property type="component" value="Unassembled WGS sequence"/>
</dbReference>
<evidence type="ECO:0000256" key="1">
    <source>
        <dbReference type="SAM" id="MobiDB-lite"/>
    </source>
</evidence>
<dbReference type="AlphaFoldDB" id="A0A5C3FB66"/>
<evidence type="ECO:0000313" key="3">
    <source>
        <dbReference type="EMBL" id="SPO40935.1"/>
    </source>
</evidence>
<keyword evidence="2" id="KW-1133">Transmembrane helix</keyword>
<protein>
    <submittedName>
        <fullName evidence="3">Uncharacterized protein</fullName>
    </submittedName>
</protein>
<evidence type="ECO:0000256" key="2">
    <source>
        <dbReference type="SAM" id="Phobius"/>
    </source>
</evidence>
<dbReference type="EMBL" id="OOIP01000023">
    <property type="protein sequence ID" value="SPO40935.1"/>
    <property type="molecule type" value="Genomic_DNA"/>
</dbReference>
<gene>
    <name evidence="3" type="ORF">PSFLO_06417</name>
</gene>
<keyword evidence="2" id="KW-0472">Membrane</keyword>
<accession>A0A5C3FB66</accession>
<reference evidence="3 4" key="1">
    <citation type="submission" date="2018-03" db="EMBL/GenBank/DDBJ databases">
        <authorList>
            <person name="Guldener U."/>
        </authorList>
    </citation>
    <scope>NUCLEOTIDE SEQUENCE [LARGE SCALE GENOMIC DNA]</scope>
    <source>
        <strain evidence="3 4">DAOM196992</strain>
    </source>
</reference>
<name>A0A5C3FB66_9BASI</name>
<evidence type="ECO:0000313" key="4">
    <source>
        <dbReference type="Proteomes" id="UP000323386"/>
    </source>
</evidence>
<keyword evidence="2" id="KW-0812">Transmembrane</keyword>
<feature type="compositionally biased region" description="Basic and acidic residues" evidence="1">
    <location>
        <begin position="280"/>
        <end position="296"/>
    </location>
</feature>
<sequence>MDWAGRLVLVGAGCLGLMAGWLIWRSGWWLAGAGWAARLAGQRGWAGWPAGWPEGAGLGNCAGQLADGCWLGEWLAAAWAGLAADWQVLAVASGCWQVLDSAASGWRLAGRCWLSKWLRWTAGCAGLKAGRRLADGCWRVLVVADAGGSLKSWLAAALGRRQAGEWRLVVVAEGQETGARADRIGKAPGDQRVRTSRPLWPYGQKVAQYPASFRPQGHLRPTVGVGDHRFWPSTPISRLHTAGWHTAKLNLPFAAIYEIEGKVKDKAKGQAISRAAVRTEDSLRQRARRQWQDKARQGCQAEG</sequence>
<proteinExistence type="predicted"/>
<keyword evidence="4" id="KW-1185">Reference proteome</keyword>
<organism evidence="3 4">
    <name type="scientific">Pseudozyma flocculosa</name>
    <dbReference type="NCBI Taxonomy" id="84751"/>
    <lineage>
        <taxon>Eukaryota</taxon>
        <taxon>Fungi</taxon>
        <taxon>Dikarya</taxon>
        <taxon>Basidiomycota</taxon>
        <taxon>Ustilaginomycotina</taxon>
        <taxon>Ustilaginomycetes</taxon>
        <taxon>Ustilaginales</taxon>
        <taxon>Ustilaginaceae</taxon>
        <taxon>Pseudozyma</taxon>
    </lineage>
</organism>
<feature type="region of interest" description="Disordered" evidence="1">
    <location>
        <begin position="280"/>
        <end position="303"/>
    </location>
</feature>
<feature type="transmembrane region" description="Helical" evidence="2">
    <location>
        <begin position="6"/>
        <end position="24"/>
    </location>
</feature>